<feature type="domain" description="Nucleoside phosphorylase" evidence="2">
    <location>
        <begin position="165"/>
        <end position="254"/>
    </location>
</feature>
<keyword evidence="1" id="KW-0732">Signal</keyword>
<organism evidence="3">
    <name type="scientific">Zea mays</name>
    <name type="common">Maize</name>
    <dbReference type="NCBI Taxonomy" id="4577"/>
    <lineage>
        <taxon>Eukaryota</taxon>
        <taxon>Viridiplantae</taxon>
        <taxon>Streptophyta</taxon>
        <taxon>Embryophyta</taxon>
        <taxon>Tracheophyta</taxon>
        <taxon>Spermatophyta</taxon>
        <taxon>Magnoliopsida</taxon>
        <taxon>Liliopsida</taxon>
        <taxon>Poales</taxon>
        <taxon>Poaceae</taxon>
        <taxon>PACMAD clade</taxon>
        <taxon>Panicoideae</taxon>
        <taxon>Andropogonodae</taxon>
        <taxon>Andropogoneae</taxon>
        <taxon>Tripsacinae</taxon>
        <taxon>Zea</taxon>
    </lineage>
</organism>
<evidence type="ECO:0000256" key="1">
    <source>
        <dbReference type="SAM" id="SignalP"/>
    </source>
</evidence>
<dbReference type="GO" id="GO:0003824">
    <property type="term" value="F:catalytic activity"/>
    <property type="evidence" value="ECO:0007669"/>
    <property type="project" value="InterPro"/>
</dbReference>
<dbReference type="ExpressionAtlas" id="A0A1D6NWZ2">
    <property type="expression patterns" value="baseline and differential"/>
</dbReference>
<dbReference type="GO" id="GO:0009116">
    <property type="term" value="P:nucleoside metabolic process"/>
    <property type="evidence" value="ECO:0007669"/>
    <property type="project" value="InterPro"/>
</dbReference>
<dbReference type="Proteomes" id="UP000007305">
    <property type="component" value="Chromosome 9"/>
</dbReference>
<protein>
    <submittedName>
        <fullName evidence="3">Phosphorylase superfamily protein</fullName>
    </submittedName>
</protein>
<dbReference type="PANTHER" id="PTHR21234:SF43">
    <property type="entry name" value="OS06G0112100 PROTEIN"/>
    <property type="match status" value="1"/>
</dbReference>
<keyword evidence="5" id="KW-1185">Reference proteome</keyword>
<name>A0A1D6NWZ2_MAIZE</name>
<dbReference type="CDD" id="cd09008">
    <property type="entry name" value="MTAN"/>
    <property type="match status" value="1"/>
</dbReference>
<feature type="domain" description="Nucleoside phosphorylase" evidence="2">
    <location>
        <begin position="69"/>
        <end position="141"/>
    </location>
</feature>
<sequence>MALSSSGHPATTRLLFSLLLVGSAAGLPERAAIDRVNRRGPSLGLVMSYVDEATALQASGYFQPWRALPFVDLYGRRYHIGSIRGVNVIYALTGQRRLNAAVTVQTLIDVFSVSGIVHYGTAGSCNDSISFGDVSVPRLVAYTGAWTWKVELERCNDTFCLPTAPRIVYGLKGSSADMFLDNAEYRKFLFQEFGVSTMDEESAAVVMTATSPGIPVIVFRGVSDLAGGEPTWSSTSLMNLASINALKVAVEFIAAVGKHSSTASVKR</sequence>
<reference evidence="3" key="2">
    <citation type="submission" date="2015-12" db="EMBL/GenBank/DDBJ databases">
        <title>Update maize B73 reference genome by single molecule sequencing technologies.</title>
        <authorList>
            <consortium name="Maize Genome Sequencing Project"/>
            <person name="Ware D."/>
        </authorList>
    </citation>
    <scope>NUCLEOTIDE SEQUENCE</scope>
    <source>
        <tissue evidence="3">Seedling</tissue>
    </source>
</reference>
<accession>A0A1D6NWZ2</accession>
<reference evidence="4" key="3">
    <citation type="submission" date="2019-07" db="EMBL/GenBank/DDBJ databases">
        <authorList>
            <person name="Seetharam A."/>
            <person name="Woodhouse M."/>
            <person name="Cannon E."/>
        </authorList>
    </citation>
    <scope>NUCLEOTIDE SEQUENCE [LARGE SCALE GENOMIC DNA]</scope>
    <source>
        <strain evidence="4">cv. B73</strain>
    </source>
</reference>
<dbReference type="RefSeq" id="XP_020399421.1">
    <property type="nucleotide sequence ID" value="XM_020543832.3"/>
</dbReference>
<dbReference type="AlphaFoldDB" id="A0A1D6NWZ2"/>
<reference evidence="5" key="1">
    <citation type="journal article" date="2009" name="Science">
        <title>The B73 maize genome: complexity, diversity, and dynamics.</title>
        <authorList>
            <person name="Schnable P.S."/>
            <person name="Ware D."/>
            <person name="Fulton R.S."/>
            <person name="Stein J.C."/>
            <person name="Wei F."/>
            <person name="Pasternak S."/>
            <person name="Liang C."/>
            <person name="Zhang J."/>
            <person name="Fulton L."/>
            <person name="Graves T.A."/>
            <person name="Minx P."/>
            <person name="Reily A.D."/>
            <person name="Courtney L."/>
            <person name="Kruchowski S.S."/>
            <person name="Tomlinson C."/>
            <person name="Strong C."/>
            <person name="Delehaunty K."/>
            <person name="Fronick C."/>
            <person name="Courtney B."/>
            <person name="Rock S.M."/>
            <person name="Belter E."/>
            <person name="Du F."/>
            <person name="Kim K."/>
            <person name="Abbott R.M."/>
            <person name="Cotton M."/>
            <person name="Levy A."/>
            <person name="Marchetto P."/>
            <person name="Ochoa K."/>
            <person name="Jackson S.M."/>
            <person name="Gillam B."/>
            <person name="Chen W."/>
            <person name="Yan L."/>
            <person name="Higginbotham J."/>
            <person name="Cardenas M."/>
            <person name="Waligorski J."/>
            <person name="Applebaum E."/>
            <person name="Phelps L."/>
            <person name="Falcone J."/>
            <person name="Kanchi K."/>
            <person name="Thane T."/>
            <person name="Scimone A."/>
            <person name="Thane N."/>
            <person name="Henke J."/>
            <person name="Wang T."/>
            <person name="Ruppert J."/>
            <person name="Shah N."/>
            <person name="Rotter K."/>
            <person name="Hodges J."/>
            <person name="Ingenthron E."/>
            <person name="Cordes M."/>
            <person name="Kohlberg S."/>
            <person name="Sgro J."/>
            <person name="Delgado B."/>
            <person name="Mead K."/>
            <person name="Chinwalla A."/>
            <person name="Leonard S."/>
            <person name="Crouse K."/>
            <person name="Collura K."/>
            <person name="Kudrna D."/>
            <person name="Currie J."/>
            <person name="He R."/>
            <person name="Angelova A."/>
            <person name="Rajasekar S."/>
            <person name="Mueller T."/>
            <person name="Lomeli R."/>
            <person name="Scara G."/>
            <person name="Ko A."/>
            <person name="Delaney K."/>
            <person name="Wissotski M."/>
            <person name="Lopez G."/>
            <person name="Campos D."/>
            <person name="Braidotti M."/>
            <person name="Ashley E."/>
            <person name="Golser W."/>
            <person name="Kim H."/>
            <person name="Lee S."/>
            <person name="Lin J."/>
            <person name="Dujmic Z."/>
            <person name="Kim W."/>
            <person name="Talag J."/>
            <person name="Zuccolo A."/>
            <person name="Fan C."/>
            <person name="Sebastian A."/>
            <person name="Kramer M."/>
            <person name="Spiegel L."/>
            <person name="Nascimento L."/>
            <person name="Zutavern T."/>
            <person name="Miller B."/>
            <person name="Ambroise C."/>
            <person name="Muller S."/>
            <person name="Spooner W."/>
            <person name="Narechania A."/>
            <person name="Ren L."/>
            <person name="Wei S."/>
            <person name="Kumari S."/>
            <person name="Faga B."/>
            <person name="Levy M.J."/>
            <person name="McMahan L."/>
            <person name="Van Buren P."/>
            <person name="Vaughn M.W."/>
            <person name="Ying K."/>
            <person name="Yeh C.-T."/>
            <person name="Emrich S.J."/>
            <person name="Jia Y."/>
            <person name="Kalyanaraman A."/>
            <person name="Hsia A.-P."/>
            <person name="Barbazuk W.B."/>
            <person name="Baucom R.S."/>
            <person name="Brutnell T.P."/>
            <person name="Carpita N.C."/>
            <person name="Chaparro C."/>
            <person name="Chia J.-M."/>
            <person name="Deragon J.-M."/>
            <person name="Estill J.C."/>
            <person name="Fu Y."/>
            <person name="Jeddeloh J.A."/>
            <person name="Han Y."/>
            <person name="Lee H."/>
            <person name="Li P."/>
            <person name="Lisch D.R."/>
            <person name="Liu S."/>
            <person name="Liu Z."/>
            <person name="Nagel D.H."/>
            <person name="McCann M.C."/>
            <person name="SanMiguel P."/>
            <person name="Myers A.M."/>
            <person name="Nettleton D."/>
            <person name="Nguyen J."/>
            <person name="Penning B.W."/>
            <person name="Ponnala L."/>
            <person name="Schneider K.L."/>
            <person name="Schwartz D.C."/>
            <person name="Sharma A."/>
            <person name="Soderlund C."/>
            <person name="Springer N.M."/>
            <person name="Sun Q."/>
            <person name="Wang H."/>
            <person name="Waterman M."/>
            <person name="Westerman R."/>
            <person name="Wolfgruber T.K."/>
            <person name="Yang L."/>
            <person name="Yu Y."/>
            <person name="Zhang L."/>
            <person name="Zhou S."/>
            <person name="Zhu Q."/>
            <person name="Bennetzen J.L."/>
            <person name="Dawe R.K."/>
            <person name="Jiang J."/>
            <person name="Jiang N."/>
            <person name="Presting G.G."/>
            <person name="Wessler S.R."/>
            <person name="Aluru S."/>
            <person name="Martienssen R.A."/>
            <person name="Clifton S.W."/>
            <person name="McCombie W.R."/>
            <person name="Wing R.A."/>
            <person name="Wilson R.K."/>
        </authorList>
    </citation>
    <scope>NUCLEOTIDE SEQUENCE [LARGE SCALE GENOMIC DNA]</scope>
    <source>
        <strain evidence="5">cv. B73</strain>
    </source>
</reference>
<dbReference type="GeneID" id="107522026"/>
<dbReference type="Pfam" id="PF01048">
    <property type="entry name" value="PNP_UDP_1"/>
    <property type="match status" value="2"/>
</dbReference>
<evidence type="ECO:0000259" key="2">
    <source>
        <dbReference type="Pfam" id="PF01048"/>
    </source>
</evidence>
<keyword evidence="6" id="KW-1267">Proteomics identification</keyword>
<dbReference type="Gramene" id="Zm00001eb379090_T006">
    <property type="protein sequence ID" value="Zm00001eb379090_P006"/>
    <property type="gene ID" value="Zm00001eb379090"/>
</dbReference>
<dbReference type="PANTHER" id="PTHR21234">
    <property type="entry name" value="PURINE NUCLEOSIDE PHOSPHORYLASE"/>
    <property type="match status" value="1"/>
</dbReference>
<evidence type="ECO:0000313" key="5">
    <source>
        <dbReference type="Proteomes" id="UP000007305"/>
    </source>
</evidence>
<feature type="signal peptide" evidence="1">
    <location>
        <begin position="1"/>
        <end position="26"/>
    </location>
</feature>
<proteinExistence type="evidence at protein level"/>
<dbReference type="OrthoDB" id="1916878at2759"/>
<reference evidence="4" key="4">
    <citation type="submission" date="2021-05" db="UniProtKB">
        <authorList>
            <consortium name="EnsemblPlants"/>
        </authorList>
    </citation>
    <scope>IDENTIFICATION</scope>
    <source>
        <strain evidence="4">cv. B73</strain>
    </source>
</reference>
<evidence type="ECO:0000313" key="3">
    <source>
        <dbReference type="EMBL" id="AQL02597.1"/>
    </source>
</evidence>
<dbReference type="InterPro" id="IPR000845">
    <property type="entry name" value="Nucleoside_phosphorylase_d"/>
</dbReference>
<dbReference type="SUPFAM" id="SSF53167">
    <property type="entry name" value="Purine and uridine phosphorylases"/>
    <property type="match status" value="1"/>
</dbReference>
<dbReference type="Gene3D" id="3.40.50.1580">
    <property type="entry name" value="Nucleoside phosphorylase domain"/>
    <property type="match status" value="1"/>
</dbReference>
<evidence type="ECO:0007829" key="6">
    <source>
        <dbReference type="PeptideAtlas" id="A0A1D6NWZ2"/>
    </source>
</evidence>
<evidence type="ECO:0000313" key="4">
    <source>
        <dbReference type="EnsemblPlants" id="Zm00001eb379090_P006"/>
    </source>
</evidence>
<dbReference type="EMBL" id="CM000785">
    <property type="protein sequence ID" value="AQL02597.1"/>
    <property type="molecule type" value="Genomic_DNA"/>
</dbReference>
<dbReference type="InterPro" id="IPR035994">
    <property type="entry name" value="Nucleoside_phosphorylase_sf"/>
</dbReference>
<gene>
    <name evidence="4" type="primary">LOC107522026</name>
    <name evidence="3" type="ORF">ZEAMMB73_Zm00001d045558</name>
</gene>
<dbReference type="EnsemblPlants" id="Zm00001eb379090_T006">
    <property type="protein sequence ID" value="Zm00001eb379090_P006"/>
    <property type="gene ID" value="Zm00001eb379090"/>
</dbReference>
<feature type="chain" id="PRO_5010807570" evidence="1">
    <location>
        <begin position="27"/>
        <end position="267"/>
    </location>
</feature>